<keyword evidence="6" id="KW-1185">Reference proteome</keyword>
<comment type="similarity">
    <text evidence="3">Belongs to the TO family.</text>
</comment>
<keyword evidence="2" id="KW-0090">Biological rhythms</keyword>
<dbReference type="PANTHER" id="PTHR11008:SF14">
    <property type="entry name" value="CIRCADIAN CLOCK-CONTROLLED PROTEIN-LIKE PROTEIN"/>
    <property type="match status" value="1"/>
</dbReference>
<name>A0A9P0DUY5_PHACE</name>
<reference evidence="5" key="2">
    <citation type="submission" date="2022-10" db="EMBL/GenBank/DDBJ databases">
        <authorList>
            <consortium name="ENA_rothamsted_submissions"/>
            <consortium name="culmorum"/>
            <person name="King R."/>
        </authorList>
    </citation>
    <scope>NUCLEOTIDE SEQUENCE</scope>
</reference>
<feature type="signal peptide" evidence="4">
    <location>
        <begin position="1"/>
        <end position="17"/>
    </location>
</feature>
<dbReference type="InterPro" id="IPR010562">
    <property type="entry name" value="Haemolymph_juvenile_hormone-bd"/>
</dbReference>
<dbReference type="OrthoDB" id="8196554at2759"/>
<dbReference type="GO" id="GO:0007623">
    <property type="term" value="P:circadian rhythm"/>
    <property type="evidence" value="ECO:0007669"/>
    <property type="project" value="UniProtKB-ARBA"/>
</dbReference>
<evidence type="ECO:0000256" key="3">
    <source>
        <dbReference type="ARBA" id="ARBA00060902"/>
    </source>
</evidence>
<dbReference type="PANTHER" id="PTHR11008">
    <property type="entry name" value="PROTEIN TAKEOUT-LIKE PROTEIN"/>
    <property type="match status" value="1"/>
</dbReference>
<keyword evidence="1 4" id="KW-0732">Signal</keyword>
<organism evidence="5 6">
    <name type="scientific">Phaedon cochleariae</name>
    <name type="common">Mustard beetle</name>
    <dbReference type="NCBI Taxonomy" id="80249"/>
    <lineage>
        <taxon>Eukaryota</taxon>
        <taxon>Metazoa</taxon>
        <taxon>Ecdysozoa</taxon>
        <taxon>Arthropoda</taxon>
        <taxon>Hexapoda</taxon>
        <taxon>Insecta</taxon>
        <taxon>Pterygota</taxon>
        <taxon>Neoptera</taxon>
        <taxon>Endopterygota</taxon>
        <taxon>Coleoptera</taxon>
        <taxon>Polyphaga</taxon>
        <taxon>Cucujiformia</taxon>
        <taxon>Chrysomeloidea</taxon>
        <taxon>Chrysomelidae</taxon>
        <taxon>Chrysomelinae</taxon>
        <taxon>Chrysomelini</taxon>
        <taxon>Phaedon</taxon>
    </lineage>
</organism>
<sequence>MKYTLLVCCALWQLAQCKTLPDYLKQYSCSKSDPNYTKCILESFEDSKQHFLNGIPELNFPPFDPFLLPIMSVNRTINDLVSINAICKNINVTGFRNTILDDLKADPQKHTGEIRLTVPWMFLDMDYEVLGQLLIVPLQSSGHFQGNFTDTQMFVKGSLKTYKRKGVDYFKVNKLNAKITIGGGHVQLTSSDKEYQYAADLISDFFNENPRRVLDAVNPIFIEYANELFAAVADQTLAALPASEWLPA</sequence>
<dbReference type="EMBL" id="OU896710">
    <property type="protein sequence ID" value="CAH1163964.1"/>
    <property type="molecule type" value="Genomic_DNA"/>
</dbReference>
<dbReference type="SMART" id="SM00700">
    <property type="entry name" value="JHBP"/>
    <property type="match status" value="1"/>
</dbReference>
<evidence type="ECO:0000256" key="2">
    <source>
        <dbReference type="ARBA" id="ARBA00023108"/>
    </source>
</evidence>
<dbReference type="AlphaFoldDB" id="A0A9P0DUY5"/>
<protein>
    <submittedName>
        <fullName evidence="5">Uncharacterized protein</fullName>
    </submittedName>
</protein>
<gene>
    <name evidence="5" type="ORF">PHAECO_LOCUS8846</name>
</gene>
<dbReference type="Gene3D" id="3.15.10.30">
    <property type="entry name" value="Haemolymph juvenile hormone binding protein"/>
    <property type="match status" value="1"/>
</dbReference>
<feature type="chain" id="PRO_5040505067" evidence="4">
    <location>
        <begin position="18"/>
        <end position="248"/>
    </location>
</feature>
<evidence type="ECO:0000313" key="5">
    <source>
        <dbReference type="EMBL" id="CAH1163964.1"/>
    </source>
</evidence>
<evidence type="ECO:0000313" key="6">
    <source>
        <dbReference type="Proteomes" id="UP001153737"/>
    </source>
</evidence>
<reference evidence="5" key="1">
    <citation type="submission" date="2022-01" db="EMBL/GenBank/DDBJ databases">
        <authorList>
            <person name="King R."/>
        </authorList>
    </citation>
    <scope>NUCLEOTIDE SEQUENCE</scope>
</reference>
<dbReference type="Pfam" id="PF06585">
    <property type="entry name" value="JHBP"/>
    <property type="match status" value="1"/>
</dbReference>
<dbReference type="Proteomes" id="UP001153737">
    <property type="component" value="Chromosome 4"/>
</dbReference>
<accession>A0A9P0DUY5</accession>
<evidence type="ECO:0000256" key="1">
    <source>
        <dbReference type="ARBA" id="ARBA00022729"/>
    </source>
</evidence>
<proteinExistence type="inferred from homology"/>
<dbReference type="InterPro" id="IPR038606">
    <property type="entry name" value="To_sf"/>
</dbReference>
<dbReference type="GO" id="GO:0005615">
    <property type="term" value="C:extracellular space"/>
    <property type="evidence" value="ECO:0007669"/>
    <property type="project" value="TreeGrafter"/>
</dbReference>
<dbReference type="FunFam" id="3.15.10.30:FF:000001">
    <property type="entry name" value="Takeout-like protein 1"/>
    <property type="match status" value="1"/>
</dbReference>
<evidence type="ECO:0000256" key="4">
    <source>
        <dbReference type="SAM" id="SignalP"/>
    </source>
</evidence>